<keyword evidence="4" id="KW-1185">Reference proteome</keyword>
<protein>
    <submittedName>
        <fullName evidence="3">Omega-6 fatty acid desaturase (Delta-12 desaturase)</fullName>
    </submittedName>
</protein>
<evidence type="ECO:0000259" key="2">
    <source>
        <dbReference type="Pfam" id="PF00487"/>
    </source>
</evidence>
<feature type="transmembrane region" description="Helical" evidence="1">
    <location>
        <begin position="59"/>
        <end position="77"/>
    </location>
</feature>
<dbReference type="PANTHER" id="PTHR19353">
    <property type="entry name" value="FATTY ACID DESATURASE 2"/>
    <property type="match status" value="1"/>
</dbReference>
<evidence type="ECO:0000313" key="3">
    <source>
        <dbReference type="EMBL" id="SEW40897.1"/>
    </source>
</evidence>
<dbReference type="Proteomes" id="UP000199437">
    <property type="component" value="Unassembled WGS sequence"/>
</dbReference>
<feature type="domain" description="Fatty acid desaturase" evidence="2">
    <location>
        <begin position="60"/>
        <end position="298"/>
    </location>
</feature>
<dbReference type="InterPro" id="IPR012171">
    <property type="entry name" value="Fatty_acid_desaturase"/>
</dbReference>
<keyword evidence="1" id="KW-0812">Transmembrane</keyword>
<keyword evidence="1" id="KW-1133">Transmembrane helix</keyword>
<organism evidence="3 4">
    <name type="scientific">Roseivirga pacifica</name>
    <dbReference type="NCBI Taxonomy" id="1267423"/>
    <lineage>
        <taxon>Bacteria</taxon>
        <taxon>Pseudomonadati</taxon>
        <taxon>Bacteroidota</taxon>
        <taxon>Cytophagia</taxon>
        <taxon>Cytophagales</taxon>
        <taxon>Roseivirgaceae</taxon>
        <taxon>Roseivirga</taxon>
    </lineage>
</organism>
<dbReference type="GO" id="GO:0006629">
    <property type="term" value="P:lipid metabolic process"/>
    <property type="evidence" value="ECO:0007669"/>
    <property type="project" value="InterPro"/>
</dbReference>
<dbReference type="GO" id="GO:0016020">
    <property type="term" value="C:membrane"/>
    <property type="evidence" value="ECO:0007669"/>
    <property type="project" value="TreeGrafter"/>
</dbReference>
<sequence>MNTKENTRVEKISLAKERIHSLKKYAQEHKAKATIQIINSFLPFIGLWILMYISLDYSYWITLGLGVINAFFLVRIFIIQHDCGHQSFLRNRKAQKVIGYICSYFSTIPFNYWSKSHNVHHKHNGQLEIRDIGDVTTKTVAEFEQMTRFERFKYRLYRSPIVMFFIGPVYYVFIHNRIAMIKLPSFQKAKKWLVLNNFVLLAIFLLLGFLLGWQKFLLVHLTILVLFSIIAIWFFYVQHQHENSYKQWKKNWDYVTSALKGSTYYKVPRVFNWLTGNIGIHHVHHLNPFIPNYNLKKCIKENPWLNQFTTTINFWQSLSLMRNKLWDEAEQRMISFSEYYRMKKLKPVKVRS</sequence>
<dbReference type="CDD" id="cd03507">
    <property type="entry name" value="Delta12-FADS-like"/>
    <property type="match status" value="1"/>
</dbReference>
<dbReference type="InterPro" id="IPR005804">
    <property type="entry name" value="FA_desaturase_dom"/>
</dbReference>
<proteinExistence type="predicted"/>
<dbReference type="AlphaFoldDB" id="A0A1I0RIV6"/>
<dbReference type="RefSeq" id="WP_090260540.1">
    <property type="nucleotide sequence ID" value="NZ_FOIR01000004.1"/>
</dbReference>
<name>A0A1I0RIV6_9BACT</name>
<dbReference type="STRING" id="1267423.SAMN05216290_3649"/>
<reference evidence="4" key="1">
    <citation type="submission" date="2016-10" db="EMBL/GenBank/DDBJ databases">
        <authorList>
            <person name="Varghese N."/>
            <person name="Submissions S."/>
        </authorList>
    </citation>
    <scope>NUCLEOTIDE SEQUENCE [LARGE SCALE GENOMIC DNA]</scope>
    <source>
        <strain evidence="4">CGMCC 1.12402</strain>
    </source>
</reference>
<feature type="transmembrane region" description="Helical" evidence="1">
    <location>
        <begin position="156"/>
        <end position="173"/>
    </location>
</feature>
<feature type="transmembrane region" description="Helical" evidence="1">
    <location>
        <begin position="97"/>
        <end position="114"/>
    </location>
</feature>
<accession>A0A1I0RIV6</accession>
<dbReference type="GeneID" id="99988319"/>
<feature type="transmembrane region" description="Helical" evidence="1">
    <location>
        <begin position="33"/>
        <end position="53"/>
    </location>
</feature>
<dbReference type="GO" id="GO:0016717">
    <property type="term" value="F:oxidoreductase activity, acting on paired donors, with oxidation of a pair of donors resulting in the reduction of molecular oxygen to two molecules of water"/>
    <property type="evidence" value="ECO:0007669"/>
    <property type="project" value="TreeGrafter"/>
</dbReference>
<dbReference type="OrthoDB" id="9769653at2"/>
<dbReference type="PANTHER" id="PTHR19353:SF73">
    <property type="entry name" value="FATTY ACID DESATURASE"/>
    <property type="match status" value="1"/>
</dbReference>
<keyword evidence="1" id="KW-0472">Membrane</keyword>
<evidence type="ECO:0000313" key="4">
    <source>
        <dbReference type="Proteomes" id="UP000199437"/>
    </source>
</evidence>
<evidence type="ECO:0000256" key="1">
    <source>
        <dbReference type="SAM" id="Phobius"/>
    </source>
</evidence>
<feature type="transmembrane region" description="Helical" evidence="1">
    <location>
        <begin position="217"/>
        <end position="237"/>
    </location>
</feature>
<dbReference type="EMBL" id="FOIR01000004">
    <property type="protein sequence ID" value="SEW40897.1"/>
    <property type="molecule type" value="Genomic_DNA"/>
</dbReference>
<feature type="transmembrane region" description="Helical" evidence="1">
    <location>
        <begin position="193"/>
        <end position="211"/>
    </location>
</feature>
<gene>
    <name evidence="3" type="ORF">SAMN05216290_3649</name>
</gene>
<dbReference type="Pfam" id="PF00487">
    <property type="entry name" value="FA_desaturase"/>
    <property type="match status" value="1"/>
</dbReference>